<feature type="chain" id="PRO_5029635812" evidence="1">
    <location>
        <begin position="18"/>
        <end position="101"/>
    </location>
</feature>
<evidence type="ECO:0000313" key="3">
    <source>
        <dbReference type="EMBL" id="BBY01087.1"/>
    </source>
</evidence>
<evidence type="ECO:0000256" key="1">
    <source>
        <dbReference type="SAM" id="SignalP"/>
    </source>
</evidence>
<dbReference type="KEGG" id="mseo:MSEO_15860"/>
<feature type="domain" description="DUF732" evidence="2">
    <location>
        <begin position="22"/>
        <end position="89"/>
    </location>
</feature>
<evidence type="ECO:0000259" key="2">
    <source>
        <dbReference type="Pfam" id="PF05305"/>
    </source>
</evidence>
<proteinExistence type="predicted"/>
<dbReference type="Proteomes" id="UP000466632">
    <property type="component" value="Chromosome"/>
</dbReference>
<dbReference type="EMBL" id="AP022582">
    <property type="protein sequence ID" value="BBY01087.1"/>
    <property type="molecule type" value="Genomic_DNA"/>
</dbReference>
<sequence>MALAGALLLAVPPNAHADVVAYLLNVTVRPGYHFADADAALVYGHGICDKISRGRSYAQVMADVKDDLNTSDEFQASYLISQAVNELCPALIWQLRKSASN</sequence>
<evidence type="ECO:0000313" key="4">
    <source>
        <dbReference type="Proteomes" id="UP000466632"/>
    </source>
</evidence>
<feature type="signal peptide" evidence="1">
    <location>
        <begin position="1"/>
        <end position="17"/>
    </location>
</feature>
<accession>A0A7I7NWP0</accession>
<keyword evidence="4" id="KW-1185">Reference proteome</keyword>
<dbReference type="AlphaFoldDB" id="A0A7I7NWP0"/>
<gene>
    <name evidence="3" type="ORF">MSEO_15860</name>
</gene>
<dbReference type="Pfam" id="PF05305">
    <property type="entry name" value="DUF732"/>
    <property type="match status" value="1"/>
</dbReference>
<organism evidence="3 4">
    <name type="scientific">Mycobacterium seoulense</name>
    <dbReference type="NCBI Taxonomy" id="386911"/>
    <lineage>
        <taxon>Bacteria</taxon>
        <taxon>Bacillati</taxon>
        <taxon>Actinomycetota</taxon>
        <taxon>Actinomycetes</taxon>
        <taxon>Mycobacteriales</taxon>
        <taxon>Mycobacteriaceae</taxon>
        <taxon>Mycobacterium</taxon>
    </lineage>
</organism>
<reference evidence="3 4" key="1">
    <citation type="journal article" date="2019" name="Emerg. Microbes Infect.">
        <title>Comprehensive subspecies identification of 175 nontuberculous mycobacteria species based on 7547 genomic profiles.</title>
        <authorList>
            <person name="Matsumoto Y."/>
            <person name="Kinjo T."/>
            <person name="Motooka D."/>
            <person name="Nabeya D."/>
            <person name="Jung N."/>
            <person name="Uechi K."/>
            <person name="Horii T."/>
            <person name="Iida T."/>
            <person name="Fujita J."/>
            <person name="Nakamura S."/>
        </authorList>
    </citation>
    <scope>NUCLEOTIDE SEQUENCE [LARGE SCALE GENOMIC DNA]</scope>
    <source>
        <strain evidence="3 4">JCM 16018</strain>
    </source>
</reference>
<protein>
    <submittedName>
        <fullName evidence="3">Membrane protein</fullName>
    </submittedName>
</protein>
<dbReference type="InterPro" id="IPR007969">
    <property type="entry name" value="DUF732"/>
</dbReference>
<name>A0A7I7NWP0_9MYCO</name>
<keyword evidence="1" id="KW-0732">Signal</keyword>